<dbReference type="OrthoDB" id="5559077at2759"/>
<dbReference type="Proteomes" id="UP000612746">
    <property type="component" value="Unassembled WGS sequence"/>
</dbReference>
<proteinExistence type="predicted"/>
<name>A0A8H7QBU0_9FUNG</name>
<keyword evidence="2" id="KW-0472">Membrane</keyword>
<dbReference type="PANTHER" id="PTHR34821">
    <property type="entry name" value="INNER MEMBRANE PROTEIN YDCZ"/>
    <property type="match status" value="1"/>
</dbReference>
<accession>A0A8H7QBU0</accession>
<feature type="transmembrane region" description="Helical" evidence="2">
    <location>
        <begin position="135"/>
        <end position="155"/>
    </location>
</feature>
<keyword evidence="2" id="KW-1133">Transmembrane helix</keyword>
<protein>
    <submittedName>
        <fullName evidence="3">Uncharacterized protein</fullName>
    </submittedName>
</protein>
<dbReference type="InterPro" id="IPR006750">
    <property type="entry name" value="YdcZ"/>
</dbReference>
<feature type="transmembrane region" description="Helical" evidence="2">
    <location>
        <begin position="192"/>
        <end position="210"/>
    </location>
</feature>
<dbReference type="AlphaFoldDB" id="A0A8H7QBU0"/>
<dbReference type="GO" id="GO:0005886">
    <property type="term" value="C:plasma membrane"/>
    <property type="evidence" value="ECO:0007669"/>
    <property type="project" value="TreeGrafter"/>
</dbReference>
<sequence>MQVQERDLEESRNHSNESDFSATVDPNNTTREDPPIDSAEEEKPKKQMDLLSNPIFSGFLLIVAGCALAIQAGANANLNKYGGRSFATVISFLTGLIVVLLFFVIDVTALRTPLPNSNLKAMLLKIRNNCSEAPWYAWIGGICGGYYVIINVLTVPRLGTATVLSIFVCAQIIFASIIDHFGLLGVAQRDYTVWRILASLGLVGCVVVIAKF</sequence>
<dbReference type="PANTHER" id="PTHR34821:SF2">
    <property type="entry name" value="INNER MEMBRANE PROTEIN YDCZ"/>
    <property type="match status" value="1"/>
</dbReference>
<evidence type="ECO:0000313" key="4">
    <source>
        <dbReference type="Proteomes" id="UP000612746"/>
    </source>
</evidence>
<organism evidence="3 4">
    <name type="scientific">Umbelopsis vinacea</name>
    <dbReference type="NCBI Taxonomy" id="44442"/>
    <lineage>
        <taxon>Eukaryota</taxon>
        <taxon>Fungi</taxon>
        <taxon>Fungi incertae sedis</taxon>
        <taxon>Mucoromycota</taxon>
        <taxon>Mucoromycotina</taxon>
        <taxon>Umbelopsidomycetes</taxon>
        <taxon>Umbelopsidales</taxon>
        <taxon>Umbelopsidaceae</taxon>
        <taxon>Umbelopsis</taxon>
    </lineage>
</organism>
<dbReference type="Pfam" id="PF04657">
    <property type="entry name" value="DMT_YdcZ"/>
    <property type="match status" value="1"/>
</dbReference>
<keyword evidence="4" id="KW-1185">Reference proteome</keyword>
<feature type="region of interest" description="Disordered" evidence="1">
    <location>
        <begin position="1"/>
        <end position="45"/>
    </location>
</feature>
<evidence type="ECO:0000256" key="2">
    <source>
        <dbReference type="SAM" id="Phobius"/>
    </source>
</evidence>
<feature type="compositionally biased region" description="Basic and acidic residues" evidence="1">
    <location>
        <begin position="1"/>
        <end position="17"/>
    </location>
</feature>
<evidence type="ECO:0000256" key="1">
    <source>
        <dbReference type="SAM" id="MobiDB-lite"/>
    </source>
</evidence>
<gene>
    <name evidence="3" type="ORF">INT44_004146</name>
</gene>
<feature type="transmembrane region" description="Helical" evidence="2">
    <location>
        <begin position="86"/>
        <end position="105"/>
    </location>
</feature>
<reference evidence="3" key="1">
    <citation type="submission" date="2020-12" db="EMBL/GenBank/DDBJ databases">
        <title>Metabolic potential, ecology and presence of endohyphal bacteria is reflected in genomic diversity of Mucoromycotina.</title>
        <authorList>
            <person name="Muszewska A."/>
            <person name="Okrasinska A."/>
            <person name="Steczkiewicz K."/>
            <person name="Drgas O."/>
            <person name="Orlowska M."/>
            <person name="Perlinska-Lenart U."/>
            <person name="Aleksandrzak-Piekarczyk T."/>
            <person name="Szatraj K."/>
            <person name="Zielenkiewicz U."/>
            <person name="Pilsyk S."/>
            <person name="Malc E."/>
            <person name="Mieczkowski P."/>
            <person name="Kruszewska J.S."/>
            <person name="Biernat P."/>
            <person name="Pawlowska J."/>
        </authorList>
    </citation>
    <scope>NUCLEOTIDE SEQUENCE</scope>
    <source>
        <strain evidence="3">WA0000051536</strain>
    </source>
</reference>
<feature type="compositionally biased region" description="Polar residues" evidence="1">
    <location>
        <begin position="18"/>
        <end position="29"/>
    </location>
</feature>
<feature type="transmembrane region" description="Helical" evidence="2">
    <location>
        <begin position="55"/>
        <end position="74"/>
    </location>
</feature>
<keyword evidence="2" id="KW-0812">Transmembrane</keyword>
<evidence type="ECO:0000313" key="3">
    <source>
        <dbReference type="EMBL" id="KAG2189004.1"/>
    </source>
</evidence>
<comment type="caution">
    <text evidence="3">The sequence shown here is derived from an EMBL/GenBank/DDBJ whole genome shotgun (WGS) entry which is preliminary data.</text>
</comment>
<dbReference type="EMBL" id="JAEPRA010000001">
    <property type="protein sequence ID" value="KAG2189004.1"/>
    <property type="molecule type" value="Genomic_DNA"/>
</dbReference>
<feature type="transmembrane region" description="Helical" evidence="2">
    <location>
        <begin position="162"/>
        <end position="186"/>
    </location>
</feature>